<sequence>MYVLHFFGYRSLTVLKKLFKLIRINPLNIEFRFSAQFNSHYFTVQFANQNECEIVFNYFGRQTVFNAQKMRNSFLIKENEPDLNVIAQSLIVLRPNNNFAEQNHLDLHQTAQMINMWNVKDDYCFQIKTCLIDIVKILVIEGKHDDISQMLEKRIKNIIDHSHSVTIKYQHQPAVKELKRILMFLNQFINALNNKENNVIEVRMFCFGNTNLPLPVYQLRNRFLNKGSSFLVIQSSTESGKTMLIPIFMIKQLRNNKNIRIIITQPTSITVKQIAKTIKEKIIGNEFSVGTDIQQQYDICVCTPMQVLKMIQHQNQDMQQYIYSNTIFILDEFHTRMYYLHNQNKISSILIYLTNLL</sequence>
<proteinExistence type="predicted"/>
<evidence type="ECO:0000259" key="5">
    <source>
        <dbReference type="PROSITE" id="PS51192"/>
    </source>
</evidence>
<dbReference type="AlphaFoldDB" id="A0AA86QAN2"/>
<dbReference type="InterPro" id="IPR027417">
    <property type="entry name" value="P-loop_NTPase"/>
</dbReference>
<dbReference type="PANTHER" id="PTHR18934:SF99">
    <property type="entry name" value="ATP-DEPENDENT RNA HELICASE DHX37-RELATED"/>
    <property type="match status" value="1"/>
</dbReference>
<reference evidence="6" key="1">
    <citation type="submission" date="2023-06" db="EMBL/GenBank/DDBJ databases">
        <authorList>
            <person name="Kurt Z."/>
        </authorList>
    </citation>
    <scope>NUCLEOTIDE SEQUENCE</scope>
</reference>
<keyword evidence="1" id="KW-0547">Nucleotide-binding</keyword>
<dbReference type="InterPro" id="IPR014001">
    <property type="entry name" value="Helicase_ATP-bd"/>
</dbReference>
<dbReference type="SUPFAM" id="SSF52540">
    <property type="entry name" value="P-loop containing nucleoside triphosphate hydrolases"/>
    <property type="match status" value="1"/>
</dbReference>
<protein>
    <submittedName>
        <fullName evidence="6">Nonsense-mediated mRNA decay protein</fullName>
    </submittedName>
    <submittedName>
        <fullName evidence="7">Nonsense-mediated_mRNA decay protein</fullName>
    </submittedName>
</protein>
<evidence type="ECO:0000256" key="2">
    <source>
        <dbReference type="ARBA" id="ARBA00022801"/>
    </source>
</evidence>
<evidence type="ECO:0000313" key="7">
    <source>
        <dbReference type="EMBL" id="CAL5979171.1"/>
    </source>
</evidence>
<dbReference type="Gene3D" id="3.40.50.300">
    <property type="entry name" value="P-loop containing nucleotide triphosphate hydrolases"/>
    <property type="match status" value="1"/>
</dbReference>
<comment type="caution">
    <text evidence="6">The sequence shown here is derived from an EMBL/GenBank/DDBJ whole genome shotgun (WGS) entry which is preliminary data.</text>
</comment>
<dbReference type="Pfam" id="PF00270">
    <property type="entry name" value="DEAD"/>
    <property type="match status" value="1"/>
</dbReference>
<reference evidence="7 8" key="2">
    <citation type="submission" date="2024-07" db="EMBL/GenBank/DDBJ databases">
        <authorList>
            <person name="Akdeniz Z."/>
        </authorList>
    </citation>
    <scope>NUCLEOTIDE SEQUENCE [LARGE SCALE GENOMIC DNA]</scope>
</reference>
<keyword evidence="2" id="KW-0378">Hydrolase</keyword>
<evidence type="ECO:0000313" key="6">
    <source>
        <dbReference type="EMBL" id="CAI9955486.1"/>
    </source>
</evidence>
<dbReference type="InterPro" id="IPR011545">
    <property type="entry name" value="DEAD/DEAH_box_helicase_dom"/>
</dbReference>
<evidence type="ECO:0000256" key="1">
    <source>
        <dbReference type="ARBA" id="ARBA00022741"/>
    </source>
</evidence>
<evidence type="ECO:0000256" key="4">
    <source>
        <dbReference type="ARBA" id="ARBA00022840"/>
    </source>
</evidence>
<feature type="domain" description="Helicase ATP-binding" evidence="5">
    <location>
        <begin position="222"/>
        <end position="357"/>
    </location>
</feature>
<dbReference type="EMBL" id="CAXDID020000010">
    <property type="protein sequence ID" value="CAL5979171.1"/>
    <property type="molecule type" value="Genomic_DNA"/>
</dbReference>
<keyword evidence="4" id="KW-0067">ATP-binding</keyword>
<evidence type="ECO:0000313" key="8">
    <source>
        <dbReference type="Proteomes" id="UP001642409"/>
    </source>
</evidence>
<organism evidence="6">
    <name type="scientific">Hexamita inflata</name>
    <dbReference type="NCBI Taxonomy" id="28002"/>
    <lineage>
        <taxon>Eukaryota</taxon>
        <taxon>Metamonada</taxon>
        <taxon>Diplomonadida</taxon>
        <taxon>Hexamitidae</taxon>
        <taxon>Hexamitinae</taxon>
        <taxon>Hexamita</taxon>
    </lineage>
</organism>
<dbReference type="EMBL" id="CATOUU010000865">
    <property type="protein sequence ID" value="CAI9955486.1"/>
    <property type="molecule type" value="Genomic_DNA"/>
</dbReference>
<dbReference type="GO" id="GO:0004386">
    <property type="term" value="F:helicase activity"/>
    <property type="evidence" value="ECO:0007669"/>
    <property type="project" value="UniProtKB-KW"/>
</dbReference>
<dbReference type="GO" id="GO:0003723">
    <property type="term" value="F:RNA binding"/>
    <property type="evidence" value="ECO:0007669"/>
    <property type="project" value="TreeGrafter"/>
</dbReference>
<dbReference type="GO" id="GO:0016787">
    <property type="term" value="F:hydrolase activity"/>
    <property type="evidence" value="ECO:0007669"/>
    <property type="project" value="UniProtKB-KW"/>
</dbReference>
<keyword evidence="8" id="KW-1185">Reference proteome</keyword>
<name>A0AA86QAN2_9EUKA</name>
<keyword evidence="3" id="KW-0347">Helicase</keyword>
<accession>A0AA86QAN2</accession>
<dbReference type="PROSITE" id="PS51192">
    <property type="entry name" value="HELICASE_ATP_BIND_1"/>
    <property type="match status" value="1"/>
</dbReference>
<dbReference type="Proteomes" id="UP001642409">
    <property type="component" value="Unassembled WGS sequence"/>
</dbReference>
<evidence type="ECO:0000256" key="3">
    <source>
        <dbReference type="ARBA" id="ARBA00022806"/>
    </source>
</evidence>
<dbReference type="PANTHER" id="PTHR18934">
    <property type="entry name" value="ATP-DEPENDENT RNA HELICASE"/>
    <property type="match status" value="1"/>
</dbReference>
<dbReference type="GO" id="GO:0005524">
    <property type="term" value="F:ATP binding"/>
    <property type="evidence" value="ECO:0007669"/>
    <property type="project" value="UniProtKB-KW"/>
</dbReference>
<gene>
    <name evidence="6" type="ORF">HINF_LOCUS43131</name>
    <name evidence="7" type="ORF">HINF_LOCUS5318</name>
</gene>